<reference evidence="1 2" key="1">
    <citation type="submission" date="2024-06" db="EMBL/GenBank/DDBJ databases">
        <title>Sorghum-associated microbial communities from plants grown in Nebraska, USA.</title>
        <authorList>
            <person name="Schachtman D."/>
        </authorList>
    </citation>
    <scope>NUCLEOTIDE SEQUENCE [LARGE SCALE GENOMIC DNA]</scope>
    <source>
        <strain evidence="1 2">1073</strain>
    </source>
</reference>
<comment type="caution">
    <text evidence="1">The sequence shown here is derived from an EMBL/GenBank/DDBJ whole genome shotgun (WGS) entry which is preliminary data.</text>
</comment>
<dbReference type="RefSeq" id="WP_309444567.1">
    <property type="nucleotide sequence ID" value="NZ_JBEPMU010000003.1"/>
</dbReference>
<name>A0ABV2JXI3_9GAMM</name>
<accession>A0ABV2JXI3</accession>
<proteinExistence type="predicted"/>
<evidence type="ECO:0000313" key="1">
    <source>
        <dbReference type="EMBL" id="MET3652493.1"/>
    </source>
</evidence>
<sequence>MRTFEAATTVTFQPGLSKLHGKLRNCVAAGVYNRGLSNVAAQVGETPASLSEKLNGGTGRKRDVGCDLLEEYIAKSGDLTPIYYLIDRFLQDPSVSQQQILAALFHLCEDLPGLLKAAGMTKPRGK</sequence>
<protein>
    <submittedName>
        <fullName evidence="1">Uncharacterized protein</fullName>
    </submittedName>
</protein>
<evidence type="ECO:0000313" key="2">
    <source>
        <dbReference type="Proteomes" id="UP001549184"/>
    </source>
</evidence>
<organism evidence="1 2">
    <name type="scientific">Dyella japonica</name>
    <dbReference type="NCBI Taxonomy" id="231455"/>
    <lineage>
        <taxon>Bacteria</taxon>
        <taxon>Pseudomonadati</taxon>
        <taxon>Pseudomonadota</taxon>
        <taxon>Gammaproteobacteria</taxon>
        <taxon>Lysobacterales</taxon>
        <taxon>Rhodanobacteraceae</taxon>
        <taxon>Dyella</taxon>
    </lineage>
</organism>
<dbReference type="Proteomes" id="UP001549184">
    <property type="component" value="Unassembled WGS sequence"/>
</dbReference>
<dbReference type="EMBL" id="JBEPMU010000003">
    <property type="protein sequence ID" value="MET3652493.1"/>
    <property type="molecule type" value="Genomic_DNA"/>
</dbReference>
<keyword evidence="2" id="KW-1185">Reference proteome</keyword>
<gene>
    <name evidence="1" type="ORF">ABIC75_002225</name>
</gene>